<dbReference type="InterPro" id="IPR046342">
    <property type="entry name" value="CBS_dom_sf"/>
</dbReference>
<evidence type="ECO:0000313" key="4">
    <source>
        <dbReference type="EMBL" id="EPR35062.1"/>
    </source>
</evidence>
<dbReference type="InterPro" id="IPR051257">
    <property type="entry name" value="Diverse_CBS-Domain"/>
</dbReference>
<dbReference type="PROSITE" id="PS51371">
    <property type="entry name" value="CBS"/>
    <property type="match status" value="2"/>
</dbReference>
<keyword evidence="5" id="KW-1185">Reference proteome</keyword>
<dbReference type="RefSeq" id="WP_020886311.1">
    <property type="nucleotide sequence ID" value="NZ_ATHI01000005.1"/>
</dbReference>
<dbReference type="SMART" id="SM00116">
    <property type="entry name" value="CBS"/>
    <property type="match status" value="2"/>
</dbReference>
<dbReference type="EMBL" id="ATHI01000005">
    <property type="protein sequence ID" value="EPR35062.1"/>
    <property type="molecule type" value="Genomic_DNA"/>
</dbReference>
<dbReference type="CDD" id="cd04584">
    <property type="entry name" value="CBS_pair_AcuB_like"/>
    <property type="match status" value="1"/>
</dbReference>
<dbReference type="Pfam" id="PF00571">
    <property type="entry name" value="CBS"/>
    <property type="match status" value="2"/>
</dbReference>
<dbReference type="PATRIC" id="fig|1121439.3.peg.820"/>
<evidence type="ECO:0000259" key="3">
    <source>
        <dbReference type="PROSITE" id="PS51371"/>
    </source>
</evidence>
<evidence type="ECO:0000313" key="5">
    <source>
        <dbReference type="Proteomes" id="UP000014975"/>
    </source>
</evidence>
<dbReference type="STRING" id="1121439.dsat_2425"/>
<dbReference type="OrthoDB" id="9802114at2"/>
<dbReference type="PANTHER" id="PTHR43080:SF2">
    <property type="entry name" value="CBS DOMAIN-CONTAINING PROTEIN"/>
    <property type="match status" value="1"/>
</dbReference>
<name>S7TCY8_9BACT</name>
<accession>S7TCY8</accession>
<comment type="caution">
    <text evidence="4">The sequence shown here is derived from an EMBL/GenBank/DDBJ whole genome shotgun (WGS) entry which is preliminary data.</text>
</comment>
<dbReference type="InterPro" id="IPR000644">
    <property type="entry name" value="CBS_dom"/>
</dbReference>
<reference evidence="4 5" key="1">
    <citation type="journal article" date="2013" name="Genome Announc.">
        <title>Draft genome sequences for three mercury-methylating, sulfate-reducing bacteria.</title>
        <authorList>
            <person name="Brown S.D."/>
            <person name="Hurt R.A.Jr."/>
            <person name="Gilmour C.C."/>
            <person name="Elias D.A."/>
        </authorList>
    </citation>
    <scope>NUCLEOTIDE SEQUENCE [LARGE SCALE GENOMIC DNA]</scope>
    <source>
        <strain evidence="4 5">DSM 16529</strain>
    </source>
</reference>
<gene>
    <name evidence="4" type="ORF">dsat_2425</name>
</gene>
<organism evidence="4 5">
    <name type="scientific">Alkalidesulfovibrio alkalitolerans DSM 16529</name>
    <dbReference type="NCBI Taxonomy" id="1121439"/>
    <lineage>
        <taxon>Bacteria</taxon>
        <taxon>Pseudomonadati</taxon>
        <taxon>Thermodesulfobacteriota</taxon>
        <taxon>Desulfovibrionia</taxon>
        <taxon>Desulfovibrionales</taxon>
        <taxon>Desulfovibrionaceae</taxon>
        <taxon>Alkalidesulfovibrio</taxon>
    </lineage>
</organism>
<dbReference type="Gene3D" id="3.10.580.10">
    <property type="entry name" value="CBS-domain"/>
    <property type="match status" value="1"/>
</dbReference>
<dbReference type="AlphaFoldDB" id="S7TCY8"/>
<dbReference type="eggNOG" id="COG0517">
    <property type="taxonomic scope" value="Bacteria"/>
</dbReference>
<feature type="domain" description="CBS" evidence="3">
    <location>
        <begin position="7"/>
        <end position="66"/>
    </location>
</feature>
<evidence type="ECO:0000256" key="1">
    <source>
        <dbReference type="ARBA" id="ARBA00023122"/>
    </source>
</evidence>
<sequence>MRVKTWMTKNVITVSPDESMMKASKLMKDHEIRRLPVVDEQGRLIGIISDRDVKEASPSKATTLDVHELYYLLSEIKVKDIMTKTAIALHVEDTVEKAAVVMHDRRVGGLPVVDDANKVVGIITESDIFRVFIDITRVRDGGIQMGFKLTREPGALKPILQDITNAGASILSIMTVYPQGQEHRNAYIRIAEMEKSELNKLRDQLSGAYELMFWLRDNVHPVVQ</sequence>
<proteinExistence type="predicted"/>
<dbReference type="SUPFAM" id="SSF54631">
    <property type="entry name" value="CBS-domain pair"/>
    <property type="match status" value="1"/>
</dbReference>
<evidence type="ECO:0000256" key="2">
    <source>
        <dbReference type="PROSITE-ProRule" id="PRU00703"/>
    </source>
</evidence>
<feature type="domain" description="CBS" evidence="3">
    <location>
        <begin position="82"/>
        <end position="138"/>
    </location>
</feature>
<dbReference type="PANTHER" id="PTHR43080">
    <property type="entry name" value="CBS DOMAIN-CONTAINING PROTEIN CBSX3, MITOCHONDRIAL"/>
    <property type="match status" value="1"/>
</dbReference>
<keyword evidence="1 2" id="KW-0129">CBS domain</keyword>
<dbReference type="Proteomes" id="UP000014975">
    <property type="component" value="Unassembled WGS sequence"/>
</dbReference>
<protein>
    <submittedName>
        <fullName evidence="4">CBS domain containing membrane protein</fullName>
    </submittedName>
</protein>